<accession>A0A0C2D7D5</accession>
<dbReference type="InterPro" id="IPR029032">
    <property type="entry name" value="AhpD-like"/>
</dbReference>
<reference evidence="1 2" key="1">
    <citation type="submission" date="2014-12" db="EMBL/GenBank/DDBJ databases">
        <title>Genome assembly of Enhygromyxa salina DSM 15201.</title>
        <authorList>
            <person name="Sharma G."/>
            <person name="Subramanian S."/>
        </authorList>
    </citation>
    <scope>NUCLEOTIDE SEQUENCE [LARGE SCALE GENOMIC DNA]</scope>
    <source>
        <strain evidence="1 2">DSM 15201</strain>
    </source>
</reference>
<dbReference type="Gene3D" id="1.20.1290.10">
    <property type="entry name" value="AhpD-like"/>
    <property type="match status" value="2"/>
</dbReference>
<dbReference type="SUPFAM" id="SSF69118">
    <property type="entry name" value="AhpD-like"/>
    <property type="match status" value="2"/>
</dbReference>
<protein>
    <recommendedName>
        <fullName evidence="3">Fusion protein</fullName>
    </recommendedName>
</protein>
<comment type="caution">
    <text evidence="1">The sequence shown here is derived from an EMBL/GenBank/DDBJ whole genome shotgun (WGS) entry which is preliminary data.</text>
</comment>
<dbReference type="RefSeq" id="WP_052546462.1">
    <property type="nucleotide sequence ID" value="NZ_JMCC02000006.1"/>
</dbReference>
<evidence type="ECO:0000313" key="2">
    <source>
        <dbReference type="Proteomes" id="UP000031599"/>
    </source>
</evidence>
<name>A0A0C2D7D5_9BACT</name>
<proteinExistence type="predicted"/>
<dbReference type="EMBL" id="JMCC02000006">
    <property type="protein sequence ID" value="KIG19071.1"/>
    <property type="molecule type" value="Genomic_DNA"/>
</dbReference>
<dbReference type="Proteomes" id="UP000031599">
    <property type="component" value="Unassembled WGS sequence"/>
</dbReference>
<sequence length="467" mass="50670">MDDDSQTPEHGAAKPTLEYALRPYAVSREEIVHRYRAVALMVRQILGVVPHAMSYLEIWPPAFTTYSVLVPSLLDIPRCDLGRGISPDLRSLVVYVASRSYDCAYCSAHAAGMGTIFKGPGGSLLRNAEAMAPLDSSNFSLADLAAIEYATAAARMPSELSLEHRVGLATHFSERDEESIVLAATLMGFLNCAMDTLGVVLEQRLLTQSQAHLAASAWTPNKNYDERYDRELVEADAQTDDGDTLGPIELAQTIAGVINYSRTSLSSIEKRADKIYAQVEAALGFVPSYILNVDRIAAKRVFAHVLIERLHTMQGPTAMWLKYAMGFVAARACNNQLLAAHFAFGAMRSGANVGMLLDALAPSQPETREAAAFALARSIAKPPVELSNDQIAGLMRGHSPVGIIELIVTLATFTMLHRYTSTYPVSTHEPPIAAFVAQHGELLGLVQTPHPNAASWDQQVAKILRPG</sequence>
<evidence type="ECO:0008006" key="3">
    <source>
        <dbReference type="Google" id="ProtNLM"/>
    </source>
</evidence>
<organism evidence="1 2">
    <name type="scientific">Enhygromyxa salina</name>
    <dbReference type="NCBI Taxonomy" id="215803"/>
    <lineage>
        <taxon>Bacteria</taxon>
        <taxon>Pseudomonadati</taxon>
        <taxon>Myxococcota</taxon>
        <taxon>Polyangia</taxon>
        <taxon>Nannocystales</taxon>
        <taxon>Nannocystaceae</taxon>
        <taxon>Enhygromyxa</taxon>
    </lineage>
</organism>
<dbReference type="AlphaFoldDB" id="A0A0C2D7D5"/>
<gene>
    <name evidence="1" type="ORF">DB30_05975</name>
</gene>
<evidence type="ECO:0000313" key="1">
    <source>
        <dbReference type="EMBL" id="KIG19071.1"/>
    </source>
</evidence>